<dbReference type="EMBL" id="JAAWWB010000009">
    <property type="protein sequence ID" value="KAG6776328.1"/>
    <property type="molecule type" value="Genomic_DNA"/>
</dbReference>
<organism evidence="7 8">
    <name type="scientific">Populus tomentosa</name>
    <name type="common">Chinese white poplar</name>
    <dbReference type="NCBI Taxonomy" id="118781"/>
    <lineage>
        <taxon>Eukaryota</taxon>
        <taxon>Viridiplantae</taxon>
        <taxon>Streptophyta</taxon>
        <taxon>Embryophyta</taxon>
        <taxon>Tracheophyta</taxon>
        <taxon>Spermatophyta</taxon>
        <taxon>Magnoliopsida</taxon>
        <taxon>eudicotyledons</taxon>
        <taxon>Gunneridae</taxon>
        <taxon>Pentapetalae</taxon>
        <taxon>rosids</taxon>
        <taxon>fabids</taxon>
        <taxon>Malpighiales</taxon>
        <taxon>Salicaceae</taxon>
        <taxon>Saliceae</taxon>
        <taxon>Populus</taxon>
    </lineage>
</organism>
<dbReference type="PROSITE" id="PS51423">
    <property type="entry name" value="MIRO"/>
    <property type="match status" value="1"/>
</dbReference>
<dbReference type="FunFam" id="3.40.50.300:FF:000935">
    <property type="entry name" value="Mitochondrial Rho GTPase"/>
    <property type="match status" value="1"/>
</dbReference>
<proteinExistence type="predicted"/>
<comment type="caution">
    <text evidence="7">The sequence shown here is derived from an EMBL/GenBank/DDBJ whole genome shotgun (WGS) entry which is preliminary data.</text>
</comment>
<dbReference type="GO" id="GO:0005525">
    <property type="term" value="F:GTP binding"/>
    <property type="evidence" value="ECO:0007669"/>
    <property type="project" value="InterPro"/>
</dbReference>
<evidence type="ECO:0000256" key="3">
    <source>
        <dbReference type="ARBA" id="ARBA00022737"/>
    </source>
</evidence>
<dbReference type="CDD" id="cd01893">
    <property type="entry name" value="Miro1"/>
    <property type="match status" value="1"/>
</dbReference>
<dbReference type="InterPro" id="IPR001806">
    <property type="entry name" value="Small_GTPase"/>
</dbReference>
<dbReference type="PROSITE" id="PS00018">
    <property type="entry name" value="EF_HAND_1"/>
    <property type="match status" value="1"/>
</dbReference>
<keyword evidence="5" id="KW-0472">Membrane</keyword>
<evidence type="ECO:0000259" key="6">
    <source>
        <dbReference type="PROSITE" id="PS51423"/>
    </source>
</evidence>
<reference evidence="7" key="1">
    <citation type="journal article" date="2020" name="bioRxiv">
        <title>Hybrid origin of Populus tomentosa Carr. identified through genome sequencing and phylogenomic analysis.</title>
        <authorList>
            <person name="An X."/>
            <person name="Gao K."/>
            <person name="Chen Z."/>
            <person name="Li J."/>
            <person name="Yang X."/>
            <person name="Yang X."/>
            <person name="Zhou J."/>
            <person name="Guo T."/>
            <person name="Zhao T."/>
            <person name="Huang S."/>
            <person name="Miao D."/>
            <person name="Khan W.U."/>
            <person name="Rao P."/>
            <person name="Ye M."/>
            <person name="Lei B."/>
            <person name="Liao W."/>
            <person name="Wang J."/>
            <person name="Ji L."/>
            <person name="Li Y."/>
            <person name="Guo B."/>
            <person name="Mustafa N.S."/>
            <person name="Li S."/>
            <person name="Yun Q."/>
            <person name="Keller S.R."/>
            <person name="Mao J."/>
            <person name="Zhang R."/>
            <person name="Strauss S.H."/>
        </authorList>
    </citation>
    <scope>NUCLEOTIDE SEQUENCE</scope>
    <source>
        <strain evidence="7">GM15</strain>
        <tissue evidence="7">Leaf</tissue>
    </source>
</reference>
<dbReference type="GO" id="GO:0016020">
    <property type="term" value="C:membrane"/>
    <property type="evidence" value="ECO:0007669"/>
    <property type="project" value="UniProtKB-SubCell"/>
</dbReference>
<dbReference type="GO" id="GO:0003924">
    <property type="term" value="F:GTPase activity"/>
    <property type="evidence" value="ECO:0007669"/>
    <property type="project" value="InterPro"/>
</dbReference>
<evidence type="ECO:0000313" key="8">
    <source>
        <dbReference type="Proteomes" id="UP000886885"/>
    </source>
</evidence>
<gene>
    <name evidence="7" type="ORF">POTOM_019834</name>
</gene>
<evidence type="ECO:0000313" key="7">
    <source>
        <dbReference type="EMBL" id="KAG6776328.1"/>
    </source>
</evidence>
<accession>A0A8X8A1X5</accession>
<protein>
    <recommendedName>
        <fullName evidence="6">Miro domain-containing protein</fullName>
    </recommendedName>
</protein>
<keyword evidence="3" id="KW-0677">Repeat</keyword>
<keyword evidence="4" id="KW-0106">Calcium</keyword>
<dbReference type="PANTHER" id="PTHR46819:SF1">
    <property type="entry name" value="EF-HAND CALCIUM-BINDING DOMAIN-CONTAINING PROTEIN 7"/>
    <property type="match status" value="1"/>
</dbReference>
<feature type="domain" description="Miro" evidence="6">
    <location>
        <begin position="12"/>
        <end position="197"/>
    </location>
</feature>
<keyword evidence="2" id="KW-0479">Metal-binding</keyword>
<dbReference type="InterPro" id="IPR052266">
    <property type="entry name" value="Miro-EF-hand_domain"/>
</dbReference>
<evidence type="ECO:0000256" key="1">
    <source>
        <dbReference type="ARBA" id="ARBA00004370"/>
    </source>
</evidence>
<evidence type="ECO:0000256" key="2">
    <source>
        <dbReference type="ARBA" id="ARBA00022723"/>
    </source>
</evidence>
<evidence type="ECO:0000256" key="5">
    <source>
        <dbReference type="ARBA" id="ARBA00023136"/>
    </source>
</evidence>
<dbReference type="PANTHER" id="PTHR46819">
    <property type="entry name" value="EF-HAND CALCIUM-BINDING DOMAIN-CONTAINING PROTEIN 7"/>
    <property type="match status" value="1"/>
</dbReference>
<dbReference type="GO" id="GO:0046872">
    <property type="term" value="F:metal ion binding"/>
    <property type="evidence" value="ECO:0007669"/>
    <property type="project" value="UniProtKB-KW"/>
</dbReference>
<sequence length="424" mass="47460">MPDGNSAAAGGKTGVRIVVVGDRGTGKSSLIAAAATESFPENLSPVLPPTRLPADFFPDRVPITIIDTSASLESRGKLNEELKRADVIILTYACDFPLTLTRLSSFWLQEFRRLEVSFLFFFCFLIYNFSNYNVKVPVIVVGCKVDLRDENQPISLEPVMGPIMQQYREIETCTECSAVTLMQVPDVFYYAQKAVLHPTAPLFDQDTQALQPRCIRALRRIFTLCDSDMDGALNDAELNDFQAGCPLRSPKLLFNSVAGDSDMCNNGNQVKCFDAPLQPAEIVGVRRVVQEKKKEGVNDLGLTLEGFLFLHSLFIDKGRLETTWAVLRKFGYGNDLKLRDDFLPAPSKHAPDQVCVTDMHYWTARLVLVLINSCRVCSVIMQSIELTIEAVEFVRWVFRLFDTNNYGALKPTQLDELFSTAPEK</sequence>
<dbReference type="Pfam" id="PF00071">
    <property type="entry name" value="Ras"/>
    <property type="match status" value="1"/>
</dbReference>
<dbReference type="SMART" id="SM00174">
    <property type="entry name" value="RHO"/>
    <property type="match status" value="1"/>
</dbReference>
<dbReference type="Proteomes" id="UP000886885">
    <property type="component" value="Chromosome 5A"/>
</dbReference>
<evidence type="ECO:0000256" key="4">
    <source>
        <dbReference type="ARBA" id="ARBA00022837"/>
    </source>
</evidence>
<dbReference type="AlphaFoldDB" id="A0A8X8A1X5"/>
<dbReference type="OrthoDB" id="10020961at2759"/>
<comment type="subcellular location">
    <subcellularLocation>
        <location evidence="1">Membrane</location>
    </subcellularLocation>
</comment>
<dbReference type="Pfam" id="PF08356">
    <property type="entry name" value="EF_assoc_2"/>
    <property type="match status" value="1"/>
</dbReference>
<dbReference type="InterPro" id="IPR018247">
    <property type="entry name" value="EF_Hand_1_Ca_BS"/>
</dbReference>
<keyword evidence="8" id="KW-1185">Reference proteome</keyword>
<dbReference type="InterPro" id="IPR020860">
    <property type="entry name" value="MIRO_dom"/>
</dbReference>
<dbReference type="InterPro" id="IPR013567">
    <property type="entry name" value="EF_hand_assoc_2"/>
</dbReference>
<name>A0A8X8A1X5_POPTO</name>